<organism evidence="2 3">
    <name type="scientific">Candidatus Portnoybacteria bacterium CG11_big_fil_rev_8_21_14_0_20_44_10</name>
    <dbReference type="NCBI Taxonomy" id="1974818"/>
    <lineage>
        <taxon>Bacteria</taxon>
        <taxon>Candidatus Portnoyibacteriota</taxon>
    </lineage>
</organism>
<comment type="caution">
    <text evidence="2">The sequence shown here is derived from an EMBL/GenBank/DDBJ whole genome shotgun (WGS) entry which is preliminary data.</text>
</comment>
<evidence type="ECO:0000313" key="2">
    <source>
        <dbReference type="EMBL" id="PIQ74390.1"/>
    </source>
</evidence>
<evidence type="ECO:0000313" key="3">
    <source>
        <dbReference type="Proteomes" id="UP000231550"/>
    </source>
</evidence>
<dbReference type="AlphaFoldDB" id="A0A2H0KQG3"/>
<keyword evidence="1" id="KW-1133">Transmembrane helix</keyword>
<feature type="transmembrane region" description="Helical" evidence="1">
    <location>
        <begin position="7"/>
        <end position="26"/>
    </location>
</feature>
<name>A0A2H0KQG3_9BACT</name>
<keyword evidence="1" id="KW-0472">Membrane</keyword>
<keyword evidence="1" id="KW-0812">Transmembrane</keyword>
<dbReference type="EMBL" id="PCVN01000058">
    <property type="protein sequence ID" value="PIQ74390.1"/>
    <property type="molecule type" value="Genomic_DNA"/>
</dbReference>
<protein>
    <submittedName>
        <fullName evidence="2">Uncharacterized protein</fullName>
    </submittedName>
</protein>
<proteinExistence type="predicted"/>
<evidence type="ECO:0000256" key="1">
    <source>
        <dbReference type="SAM" id="Phobius"/>
    </source>
</evidence>
<reference evidence="2 3" key="1">
    <citation type="submission" date="2017-09" db="EMBL/GenBank/DDBJ databases">
        <title>Depth-based differentiation of microbial function through sediment-hosted aquifers and enrichment of novel symbionts in the deep terrestrial subsurface.</title>
        <authorList>
            <person name="Probst A.J."/>
            <person name="Ladd B."/>
            <person name="Jarett J.K."/>
            <person name="Geller-Mcgrath D.E."/>
            <person name="Sieber C.M."/>
            <person name="Emerson J.B."/>
            <person name="Anantharaman K."/>
            <person name="Thomas B.C."/>
            <person name="Malmstrom R."/>
            <person name="Stieglmeier M."/>
            <person name="Klingl A."/>
            <person name="Woyke T."/>
            <person name="Ryan C.M."/>
            <person name="Banfield J.F."/>
        </authorList>
    </citation>
    <scope>NUCLEOTIDE SEQUENCE [LARGE SCALE GENOMIC DNA]</scope>
    <source>
        <strain evidence="2">CG11_big_fil_rev_8_21_14_0_20_44_10</strain>
    </source>
</reference>
<accession>A0A2H0KQG3</accession>
<feature type="transmembrane region" description="Helical" evidence="1">
    <location>
        <begin position="32"/>
        <end position="55"/>
    </location>
</feature>
<gene>
    <name evidence="2" type="ORF">COV85_02450</name>
</gene>
<dbReference type="Proteomes" id="UP000231550">
    <property type="component" value="Unassembled WGS sequence"/>
</dbReference>
<sequence length="72" mass="7805">MKALFGAFLMIVGVVLGIYVGLWVMFAGGIKSIVAGSVLWGLIKMLLLLGCLRCVRQNCPRARSRATGEKFC</sequence>